<dbReference type="Proteomes" id="UP000288603">
    <property type="component" value="Unassembled WGS sequence"/>
</dbReference>
<dbReference type="PANTHER" id="PTHR42715">
    <property type="entry name" value="BETA-GLUCOSIDASE"/>
    <property type="match status" value="1"/>
</dbReference>
<keyword evidence="5" id="KW-1185">Reference proteome</keyword>
<dbReference type="GO" id="GO:0005975">
    <property type="term" value="P:carbohydrate metabolic process"/>
    <property type="evidence" value="ECO:0007669"/>
    <property type="project" value="InterPro"/>
</dbReference>
<feature type="domain" description="Fibronectin type III-like" evidence="3">
    <location>
        <begin position="729"/>
        <end position="799"/>
    </location>
</feature>
<dbReference type="PRINTS" id="PR00133">
    <property type="entry name" value="GLHYDRLASE3"/>
</dbReference>
<evidence type="ECO:0000313" key="5">
    <source>
        <dbReference type="Proteomes" id="UP000288603"/>
    </source>
</evidence>
<dbReference type="Gene3D" id="2.60.40.10">
    <property type="entry name" value="Immunoglobulins"/>
    <property type="match status" value="1"/>
</dbReference>
<sequence>MSAIEERIRSLVAELTLDEKVVLVSGASFWSTAPIERIGLRAMILSDGPSGVRGPVWDERRPSASLPSGSALAASWDPALAYRYGAVAAGEARRKDVDVVLGPTINLHRSPLGGRHFEAFSEDPLLSGVLAASYVRGLQDNGVAATPKHYVANDSETDRFTVDVRLSESALRELYLLPFELAVEAGPWALMAAYNSIGGVTMTENALLSDPLSTEWGFDGVVVSDWTAVRSLEAARADTDLAMPGPSPAWSESLTRAVIDGTVSSDAVDRKVHRLLRLAHRVGALAGSDPVFPIEIDVSAFAREAAVEGAVLLTNNDELPWDGSAISTIAVIGHHARSPRTQGGGSATVVPAYSTTPLESVRAGLPHAAVSYSQGAVVSEGVEAFPLDRLSNPYTGEAGIRVTFLDDEGAEIFSEDRFSSALVWFDGDVPLGRAKTIVVETTLMPEADGQAAIGFASSRSGRIYVDGVLELEAHVEVDGDDVGIGLLSPPSATTLITNRGGIERVIRGEFDVLPDDPLPGAASVTLGSAPLPQSADVLIAEAVANARAADVALVVVGTNEKVESEGFDRTSLSLPGHQDALVHAVARANPRTVVVVNAGSPVLMPWRDEVSAVLLGYFGGQEMGAAIADILLGVSEPGGRLPTTWPAAESDVPVLDVAPVDGTLAYDEGVNVGYRAWLASGRKPAFPFGWGLGYTEWSFRSVRVEGSIADDDLAVIVDVENIGRRDGKLVVQVYAERSEGDPDGPVRWLVGSGIAREAVGFSGPVRVPVRARSVSRWDAGLSSWVVRTGPLTLRIGSSVVDLPITVVLENESIS</sequence>
<protein>
    <submittedName>
        <fullName evidence="4">Beta-glucosidase</fullName>
    </submittedName>
</protein>
<dbReference type="EMBL" id="RZNC01000004">
    <property type="protein sequence ID" value="RWZ59488.1"/>
    <property type="molecule type" value="Genomic_DNA"/>
</dbReference>
<gene>
    <name evidence="4" type="ORF">ELQ92_11625</name>
</gene>
<dbReference type="Pfam" id="PF14310">
    <property type="entry name" value="Fn3-like"/>
    <property type="match status" value="1"/>
</dbReference>
<dbReference type="OrthoDB" id="3187421at2"/>
<dbReference type="RefSeq" id="WP_128499177.1">
    <property type="nucleotide sequence ID" value="NZ_RZNC01000004.1"/>
</dbReference>
<evidence type="ECO:0000256" key="2">
    <source>
        <dbReference type="ARBA" id="ARBA00022801"/>
    </source>
</evidence>
<comment type="caution">
    <text evidence="4">The sequence shown here is derived from an EMBL/GenBank/DDBJ whole genome shotgun (WGS) entry which is preliminary data.</text>
</comment>
<evidence type="ECO:0000256" key="1">
    <source>
        <dbReference type="ARBA" id="ARBA00005336"/>
    </source>
</evidence>
<keyword evidence="2" id="KW-0378">Hydrolase</keyword>
<dbReference type="Gene3D" id="2.60.120.260">
    <property type="entry name" value="Galactose-binding domain-like"/>
    <property type="match status" value="1"/>
</dbReference>
<dbReference type="PANTHER" id="PTHR42715:SF10">
    <property type="entry name" value="BETA-GLUCOSIDASE"/>
    <property type="match status" value="1"/>
</dbReference>
<reference evidence="4 5" key="1">
    <citation type="submission" date="2018-12" db="EMBL/GenBank/DDBJ databases">
        <authorList>
            <person name="Li F."/>
        </authorList>
    </citation>
    <scope>NUCLEOTIDE SEQUENCE [LARGE SCALE GENOMIC DNA]</scope>
    <source>
        <strain evidence="4 5">8H24J-4-2</strain>
    </source>
</reference>
<dbReference type="Gene3D" id="3.40.50.1700">
    <property type="entry name" value="Glycoside hydrolase family 3 C-terminal domain"/>
    <property type="match status" value="1"/>
</dbReference>
<dbReference type="SUPFAM" id="SSF52279">
    <property type="entry name" value="Beta-D-glucan exohydrolase, C-terminal domain"/>
    <property type="match status" value="1"/>
</dbReference>
<accession>A0A444Q6F3</accession>
<comment type="similarity">
    <text evidence="1">Belongs to the glycosyl hydrolase 3 family.</text>
</comment>
<dbReference type="Gene3D" id="3.20.20.300">
    <property type="entry name" value="Glycoside hydrolase, family 3, N-terminal domain"/>
    <property type="match status" value="1"/>
</dbReference>
<dbReference type="InterPro" id="IPR001764">
    <property type="entry name" value="Glyco_hydro_3_N"/>
</dbReference>
<dbReference type="InterPro" id="IPR017853">
    <property type="entry name" value="GH"/>
</dbReference>
<dbReference type="InterPro" id="IPR002772">
    <property type="entry name" value="Glyco_hydro_3_C"/>
</dbReference>
<dbReference type="Pfam" id="PF00933">
    <property type="entry name" value="Glyco_hydro_3"/>
    <property type="match status" value="1"/>
</dbReference>
<dbReference type="InterPro" id="IPR036881">
    <property type="entry name" value="Glyco_hydro_3_C_sf"/>
</dbReference>
<dbReference type="GO" id="GO:0004553">
    <property type="term" value="F:hydrolase activity, hydrolyzing O-glycosyl compounds"/>
    <property type="evidence" value="ECO:0007669"/>
    <property type="project" value="InterPro"/>
</dbReference>
<proteinExistence type="inferred from homology"/>
<dbReference type="InterPro" id="IPR013783">
    <property type="entry name" value="Ig-like_fold"/>
</dbReference>
<dbReference type="SMART" id="SM01217">
    <property type="entry name" value="Fn3_like"/>
    <property type="match status" value="1"/>
</dbReference>
<organism evidence="4 5">
    <name type="scientific">Labedella populi</name>
    <dbReference type="NCBI Taxonomy" id="2498850"/>
    <lineage>
        <taxon>Bacteria</taxon>
        <taxon>Bacillati</taxon>
        <taxon>Actinomycetota</taxon>
        <taxon>Actinomycetes</taxon>
        <taxon>Micrococcales</taxon>
        <taxon>Microbacteriaceae</taxon>
        <taxon>Labedella</taxon>
    </lineage>
</organism>
<dbReference type="InterPro" id="IPR026891">
    <property type="entry name" value="Fn3-like"/>
</dbReference>
<dbReference type="InterPro" id="IPR050288">
    <property type="entry name" value="Cellulose_deg_GH3"/>
</dbReference>
<dbReference type="InterPro" id="IPR036962">
    <property type="entry name" value="Glyco_hydro_3_N_sf"/>
</dbReference>
<evidence type="ECO:0000313" key="4">
    <source>
        <dbReference type="EMBL" id="RWZ59488.1"/>
    </source>
</evidence>
<evidence type="ECO:0000259" key="3">
    <source>
        <dbReference type="SMART" id="SM01217"/>
    </source>
</evidence>
<dbReference type="SUPFAM" id="SSF51445">
    <property type="entry name" value="(Trans)glycosidases"/>
    <property type="match status" value="1"/>
</dbReference>
<name>A0A444Q6F3_9MICO</name>
<dbReference type="AlphaFoldDB" id="A0A444Q6F3"/>
<dbReference type="Pfam" id="PF01915">
    <property type="entry name" value="Glyco_hydro_3_C"/>
    <property type="match status" value="1"/>
</dbReference>